<dbReference type="InterPro" id="IPR027806">
    <property type="entry name" value="HARBI1_dom"/>
</dbReference>
<evidence type="ECO:0000256" key="2">
    <source>
        <dbReference type="ARBA" id="ARBA00004123"/>
    </source>
</evidence>
<evidence type="ECO:0000313" key="10">
    <source>
        <dbReference type="Proteomes" id="UP000472267"/>
    </source>
</evidence>
<comment type="similarity">
    <text evidence="3">Belongs to the HARBI1 family.</text>
</comment>
<evidence type="ECO:0000256" key="1">
    <source>
        <dbReference type="ARBA" id="ARBA00001968"/>
    </source>
</evidence>
<dbReference type="InterPro" id="IPR045249">
    <property type="entry name" value="HARBI1-like"/>
</dbReference>
<keyword evidence="7" id="KW-0539">Nucleus</keyword>
<evidence type="ECO:0000256" key="4">
    <source>
        <dbReference type="ARBA" id="ARBA00022722"/>
    </source>
</evidence>
<reference evidence="9" key="1">
    <citation type="submission" date="2019-06" db="EMBL/GenBank/DDBJ databases">
        <authorList>
            <consortium name="Wellcome Sanger Institute Data Sharing"/>
        </authorList>
    </citation>
    <scope>NUCLEOTIDE SEQUENCE [LARGE SCALE GENOMIC DNA]</scope>
</reference>
<dbReference type="Pfam" id="PF13359">
    <property type="entry name" value="DDE_Tnp_4"/>
    <property type="match status" value="1"/>
</dbReference>
<evidence type="ECO:0000259" key="8">
    <source>
        <dbReference type="Pfam" id="PF13359"/>
    </source>
</evidence>
<feature type="domain" description="DDE Tnp4" evidence="8">
    <location>
        <begin position="181"/>
        <end position="344"/>
    </location>
</feature>
<proteinExistence type="inferred from homology"/>
<dbReference type="Ensembl" id="ENSSFAT00005032478.1">
    <property type="protein sequence ID" value="ENSSFAP00005031346.1"/>
    <property type="gene ID" value="ENSSFAG00005015912.1"/>
</dbReference>
<dbReference type="PANTHER" id="PTHR22930">
    <property type="match status" value="1"/>
</dbReference>
<evidence type="ECO:0000256" key="7">
    <source>
        <dbReference type="ARBA" id="ARBA00023242"/>
    </source>
</evidence>
<dbReference type="PANTHER" id="PTHR22930:SF236">
    <property type="entry name" value="PROTEIN ALP1-LIKE-RELATED"/>
    <property type="match status" value="1"/>
</dbReference>
<keyword evidence="10" id="KW-1185">Reference proteome</keyword>
<dbReference type="GO" id="GO:0004518">
    <property type="term" value="F:nuclease activity"/>
    <property type="evidence" value="ECO:0007669"/>
    <property type="project" value="UniProtKB-KW"/>
</dbReference>
<dbReference type="FunCoup" id="A0A672HPZ2">
    <property type="interactions" value="2"/>
</dbReference>
<dbReference type="OMA" id="CESHGES"/>
<dbReference type="AlphaFoldDB" id="A0A672HPZ2"/>
<dbReference type="InParanoid" id="A0A672HPZ2"/>
<keyword evidence="6" id="KW-0378">Hydrolase</keyword>
<evidence type="ECO:0000256" key="6">
    <source>
        <dbReference type="ARBA" id="ARBA00022801"/>
    </source>
</evidence>
<sequence>MKLTTRPNIQDSKLDFYFHVITLHVLCLFQRALLSGAAQRRRPVVWSHIRTAQWWDEIVPSFSTEQWMQNFRLSEDTFNSLCHKMRPFMERQDTAFRLCVPLRKRLAIALWKLATGSEYRCIEHLFGVSKSVVCQCVQEFCGTAEKVLVPELVCVLDEDKFGELAVNFESRWGLPHCVGAIDSCHIPIIAPRDFQFDYLNSEGWHSIILQAVVDGKGQFWNVYAGQPGSMHDAKVLRLSPLWEQASQGTLFPDHTREIGGVSVGHYILGDSACPLQRWLLKPFHDTGRLTEEQHTFNNKLSHARVVVENAFRRLKGRWRCLSKRNHCDIRLVKSMVLTCCALHNLCETHGAVYEAAWDAPGAAAPEPTGGVLPDAEEAGNEVRDGLMRHLMNN</sequence>
<name>A0A672HPZ2_SALFA</name>
<dbReference type="GO" id="GO:0046872">
    <property type="term" value="F:metal ion binding"/>
    <property type="evidence" value="ECO:0007669"/>
    <property type="project" value="UniProtKB-KW"/>
</dbReference>
<dbReference type="Proteomes" id="UP000472267">
    <property type="component" value="Chromosome 2"/>
</dbReference>
<reference evidence="9" key="3">
    <citation type="submission" date="2025-09" db="UniProtKB">
        <authorList>
            <consortium name="Ensembl"/>
        </authorList>
    </citation>
    <scope>IDENTIFICATION</scope>
</reference>
<comment type="subcellular location">
    <subcellularLocation>
        <location evidence="2">Nucleus</location>
    </subcellularLocation>
</comment>
<dbReference type="GO" id="GO:0016787">
    <property type="term" value="F:hydrolase activity"/>
    <property type="evidence" value="ECO:0007669"/>
    <property type="project" value="UniProtKB-KW"/>
</dbReference>
<dbReference type="GO" id="GO:0005634">
    <property type="term" value="C:nucleus"/>
    <property type="evidence" value="ECO:0007669"/>
    <property type="project" value="UniProtKB-SubCell"/>
</dbReference>
<keyword evidence="5" id="KW-0479">Metal-binding</keyword>
<organism evidence="9 10">
    <name type="scientific">Salarias fasciatus</name>
    <name type="common">Jewelled blenny</name>
    <name type="synonym">Blennius fasciatus</name>
    <dbReference type="NCBI Taxonomy" id="181472"/>
    <lineage>
        <taxon>Eukaryota</taxon>
        <taxon>Metazoa</taxon>
        <taxon>Chordata</taxon>
        <taxon>Craniata</taxon>
        <taxon>Vertebrata</taxon>
        <taxon>Euteleostomi</taxon>
        <taxon>Actinopterygii</taxon>
        <taxon>Neopterygii</taxon>
        <taxon>Teleostei</taxon>
        <taxon>Neoteleostei</taxon>
        <taxon>Acanthomorphata</taxon>
        <taxon>Ovalentaria</taxon>
        <taxon>Blenniimorphae</taxon>
        <taxon>Blenniiformes</taxon>
        <taxon>Blennioidei</taxon>
        <taxon>Blenniidae</taxon>
        <taxon>Salariinae</taxon>
        <taxon>Salarias</taxon>
    </lineage>
</organism>
<evidence type="ECO:0000256" key="5">
    <source>
        <dbReference type="ARBA" id="ARBA00022723"/>
    </source>
</evidence>
<evidence type="ECO:0000256" key="3">
    <source>
        <dbReference type="ARBA" id="ARBA00006958"/>
    </source>
</evidence>
<evidence type="ECO:0000313" key="9">
    <source>
        <dbReference type="Ensembl" id="ENSSFAP00005031346.1"/>
    </source>
</evidence>
<reference evidence="9" key="2">
    <citation type="submission" date="2025-08" db="UniProtKB">
        <authorList>
            <consortium name="Ensembl"/>
        </authorList>
    </citation>
    <scope>IDENTIFICATION</scope>
</reference>
<comment type="cofactor">
    <cofactor evidence="1">
        <name>a divalent metal cation</name>
        <dbReference type="ChEBI" id="CHEBI:60240"/>
    </cofactor>
</comment>
<keyword evidence="4" id="KW-0540">Nuclease</keyword>
<accession>A0A672HPZ2</accession>
<protein>
    <recommendedName>
        <fullName evidence="8">DDE Tnp4 domain-containing protein</fullName>
    </recommendedName>
</protein>